<evidence type="ECO:0000256" key="1">
    <source>
        <dbReference type="SAM" id="MobiDB-lite"/>
    </source>
</evidence>
<dbReference type="InParanoid" id="A0A251TJ25"/>
<sequence>MAATTTFFHTGPNHVEPSVRPPSSHGCAKLDGVAMWLVNGVANAFFASLQRCSCIRIATVDDHEDANDVPLISNDGNLRRDVGCGGIRRKRSKGKKGVISGFVED</sequence>
<dbReference type="Gramene" id="mRNA:HanXRQr2_Chr10g0436281">
    <property type="protein sequence ID" value="CDS:HanXRQr2_Chr10g0436281.1"/>
    <property type="gene ID" value="HanXRQr2_Chr10g0436281"/>
</dbReference>
<keyword evidence="4" id="KW-1185">Reference proteome</keyword>
<protein>
    <submittedName>
        <fullName evidence="3">Uncharacterized protein</fullName>
    </submittedName>
</protein>
<evidence type="ECO:0000313" key="4">
    <source>
        <dbReference type="Proteomes" id="UP000215914"/>
    </source>
</evidence>
<accession>A0A251TJ25</accession>
<feature type="region of interest" description="Disordered" evidence="1">
    <location>
        <begin position="1"/>
        <end position="21"/>
    </location>
</feature>
<dbReference type="PANTHER" id="PTHR34061:SF2">
    <property type="entry name" value="PROTEIN, PUTATIVE-RELATED"/>
    <property type="match status" value="1"/>
</dbReference>
<dbReference type="EMBL" id="MNCJ02000325">
    <property type="protein sequence ID" value="KAF5786069.1"/>
    <property type="molecule type" value="Genomic_DNA"/>
</dbReference>
<dbReference type="AlphaFoldDB" id="A0A251TJ25"/>
<evidence type="ECO:0000313" key="2">
    <source>
        <dbReference type="EMBL" id="KAF5786069.1"/>
    </source>
</evidence>
<evidence type="ECO:0000313" key="3">
    <source>
        <dbReference type="EMBL" id="OTG11128.1"/>
    </source>
</evidence>
<dbReference type="PANTHER" id="PTHR34061">
    <property type="entry name" value="PROTEIN, PUTATIVE-RELATED"/>
    <property type="match status" value="1"/>
</dbReference>
<organism evidence="3 4">
    <name type="scientific">Helianthus annuus</name>
    <name type="common">Common sunflower</name>
    <dbReference type="NCBI Taxonomy" id="4232"/>
    <lineage>
        <taxon>Eukaryota</taxon>
        <taxon>Viridiplantae</taxon>
        <taxon>Streptophyta</taxon>
        <taxon>Embryophyta</taxon>
        <taxon>Tracheophyta</taxon>
        <taxon>Spermatophyta</taxon>
        <taxon>Magnoliopsida</taxon>
        <taxon>eudicotyledons</taxon>
        <taxon>Gunneridae</taxon>
        <taxon>Pentapetalae</taxon>
        <taxon>asterids</taxon>
        <taxon>campanulids</taxon>
        <taxon>Asterales</taxon>
        <taxon>Asteraceae</taxon>
        <taxon>Asteroideae</taxon>
        <taxon>Heliantheae alliance</taxon>
        <taxon>Heliantheae</taxon>
        <taxon>Helianthus</taxon>
    </lineage>
</organism>
<reference evidence="2 4" key="1">
    <citation type="journal article" date="2017" name="Nature">
        <title>The sunflower genome provides insights into oil metabolism, flowering and Asterid evolution.</title>
        <authorList>
            <person name="Badouin H."/>
            <person name="Gouzy J."/>
            <person name="Grassa C.J."/>
            <person name="Murat F."/>
            <person name="Staton S.E."/>
            <person name="Cottret L."/>
            <person name="Lelandais-Briere C."/>
            <person name="Owens G.L."/>
            <person name="Carrere S."/>
            <person name="Mayjonade B."/>
            <person name="Legrand L."/>
            <person name="Gill N."/>
            <person name="Kane N.C."/>
            <person name="Bowers J.E."/>
            <person name="Hubner S."/>
            <person name="Bellec A."/>
            <person name="Berard A."/>
            <person name="Berges H."/>
            <person name="Blanchet N."/>
            <person name="Boniface M.C."/>
            <person name="Brunel D."/>
            <person name="Catrice O."/>
            <person name="Chaidir N."/>
            <person name="Claudel C."/>
            <person name="Donnadieu C."/>
            <person name="Faraut T."/>
            <person name="Fievet G."/>
            <person name="Helmstetter N."/>
            <person name="King M."/>
            <person name="Knapp S.J."/>
            <person name="Lai Z."/>
            <person name="Le Paslier M.C."/>
            <person name="Lippi Y."/>
            <person name="Lorenzon L."/>
            <person name="Mandel J.R."/>
            <person name="Marage G."/>
            <person name="Marchand G."/>
            <person name="Marquand E."/>
            <person name="Bret-Mestries E."/>
            <person name="Morien E."/>
            <person name="Nambeesan S."/>
            <person name="Nguyen T."/>
            <person name="Pegot-Espagnet P."/>
            <person name="Pouilly N."/>
            <person name="Raftis F."/>
            <person name="Sallet E."/>
            <person name="Schiex T."/>
            <person name="Thomas J."/>
            <person name="Vandecasteele C."/>
            <person name="Vares D."/>
            <person name="Vear F."/>
            <person name="Vautrin S."/>
            <person name="Crespi M."/>
            <person name="Mangin B."/>
            <person name="Burke J.M."/>
            <person name="Salse J."/>
            <person name="Munos S."/>
            <person name="Vincourt P."/>
            <person name="Rieseberg L.H."/>
            <person name="Langlade N.B."/>
        </authorList>
    </citation>
    <scope>NUCLEOTIDE SEQUENCE [LARGE SCALE GENOMIC DNA]</scope>
    <source>
        <strain evidence="4">cv. SF193</strain>
        <tissue evidence="2">Leaves</tissue>
    </source>
</reference>
<dbReference type="OMA" id="GMAMWLI"/>
<reference evidence="3" key="2">
    <citation type="submission" date="2017-02" db="EMBL/GenBank/DDBJ databases">
        <title>Sunflower complete genome.</title>
        <authorList>
            <person name="Langlade N."/>
            <person name="Munos S."/>
        </authorList>
    </citation>
    <scope>NUCLEOTIDE SEQUENCE [LARGE SCALE GENOMIC DNA]</scope>
    <source>
        <tissue evidence="3">Leaves</tissue>
    </source>
</reference>
<dbReference type="Proteomes" id="UP000215914">
    <property type="component" value="Chromosome 10"/>
</dbReference>
<proteinExistence type="predicted"/>
<name>A0A251TJ25_HELAN</name>
<reference evidence="2" key="3">
    <citation type="submission" date="2020-06" db="EMBL/GenBank/DDBJ databases">
        <title>Helianthus annuus Genome sequencing and assembly Release 2.</title>
        <authorList>
            <person name="Gouzy J."/>
            <person name="Langlade N."/>
            <person name="Munos S."/>
        </authorList>
    </citation>
    <scope>NUCLEOTIDE SEQUENCE</scope>
    <source>
        <tissue evidence="2">Leaves</tissue>
    </source>
</reference>
<gene>
    <name evidence="3" type="ORF">HannXRQ_Chr10g0295351</name>
    <name evidence="2" type="ORF">HanXRQr2_Chr10g0436281</name>
</gene>
<dbReference type="EMBL" id="CM007899">
    <property type="protein sequence ID" value="OTG11128.1"/>
    <property type="molecule type" value="Genomic_DNA"/>
</dbReference>